<evidence type="ECO:0000313" key="1">
    <source>
        <dbReference type="EMBL" id="QEL20755.1"/>
    </source>
</evidence>
<evidence type="ECO:0000313" key="2">
    <source>
        <dbReference type="Proteomes" id="UP000324974"/>
    </source>
</evidence>
<dbReference type="EMBL" id="CP042425">
    <property type="protein sequence ID" value="QEL20755.1"/>
    <property type="molecule type" value="Genomic_DNA"/>
</dbReference>
<dbReference type="RefSeq" id="WP_218575234.1">
    <property type="nucleotide sequence ID" value="NZ_CP042425.1"/>
</dbReference>
<dbReference type="Gene3D" id="3.40.50.300">
    <property type="entry name" value="P-loop containing nucleotide triphosphate hydrolases"/>
    <property type="match status" value="1"/>
</dbReference>
<protein>
    <submittedName>
        <fullName evidence="1">DNA helicase</fullName>
    </submittedName>
</protein>
<sequence length="78" mass="8745">MSASAGFLLDPRRLTIAVSRAKRRMVLVASRSVFSLFSPDEETFANALLWKNLLSQTCTTELWSGERDGVRVEVWGGR</sequence>
<proteinExistence type="predicted"/>
<keyword evidence="1" id="KW-0347">Helicase</keyword>
<dbReference type="GO" id="GO:0004386">
    <property type="term" value="F:helicase activity"/>
    <property type="evidence" value="ECO:0007669"/>
    <property type="project" value="UniProtKB-KW"/>
</dbReference>
<accession>A0A5C1AQ64</accession>
<dbReference type="KEGG" id="lrs:PX52LOC_07865"/>
<name>A0A5C1AQ64_9BACT</name>
<dbReference type="InterPro" id="IPR027417">
    <property type="entry name" value="P-loop_NTPase"/>
</dbReference>
<dbReference type="AlphaFoldDB" id="A0A5C1AQ64"/>
<keyword evidence="1" id="KW-0378">Hydrolase</keyword>
<gene>
    <name evidence="1" type="ORF">PX52LOC_07865</name>
</gene>
<dbReference type="Proteomes" id="UP000324974">
    <property type="component" value="Chromosome"/>
</dbReference>
<keyword evidence="2" id="KW-1185">Reference proteome</keyword>
<reference evidence="2" key="1">
    <citation type="submission" date="2019-08" db="EMBL/GenBank/DDBJ databases">
        <title>Limnoglobus roseus gen. nov., sp. nov., a novel freshwater planctomycete with a giant genome from the family Gemmataceae.</title>
        <authorList>
            <person name="Kulichevskaya I.S."/>
            <person name="Naumoff D.G."/>
            <person name="Miroshnikov K."/>
            <person name="Ivanova A."/>
            <person name="Philippov D.A."/>
            <person name="Hakobyan A."/>
            <person name="Rijpstra I.C."/>
            <person name="Sinninghe Damste J.S."/>
            <person name="Liesack W."/>
            <person name="Dedysh S.N."/>
        </authorList>
    </citation>
    <scope>NUCLEOTIDE SEQUENCE [LARGE SCALE GENOMIC DNA]</scope>
    <source>
        <strain evidence="2">PX52</strain>
    </source>
</reference>
<organism evidence="1 2">
    <name type="scientific">Limnoglobus roseus</name>
    <dbReference type="NCBI Taxonomy" id="2598579"/>
    <lineage>
        <taxon>Bacteria</taxon>
        <taxon>Pseudomonadati</taxon>
        <taxon>Planctomycetota</taxon>
        <taxon>Planctomycetia</taxon>
        <taxon>Gemmatales</taxon>
        <taxon>Gemmataceae</taxon>
        <taxon>Limnoglobus</taxon>
    </lineage>
</organism>
<keyword evidence="1" id="KW-0067">ATP-binding</keyword>
<keyword evidence="1" id="KW-0547">Nucleotide-binding</keyword>